<organism evidence="1">
    <name type="scientific">hydrothermal vent metagenome</name>
    <dbReference type="NCBI Taxonomy" id="652676"/>
    <lineage>
        <taxon>unclassified sequences</taxon>
        <taxon>metagenomes</taxon>
        <taxon>ecological metagenomes</taxon>
    </lineage>
</organism>
<name>A0A3B0SHY9_9ZZZZ</name>
<dbReference type="InterPro" id="IPR027266">
    <property type="entry name" value="TrmE/GcvT-like"/>
</dbReference>
<protein>
    <recommendedName>
        <fullName evidence="2">Sarcosine oxidase gamma subunit</fullName>
    </recommendedName>
</protein>
<reference evidence="1" key="1">
    <citation type="submission" date="2018-06" db="EMBL/GenBank/DDBJ databases">
        <authorList>
            <person name="Zhirakovskaya E."/>
        </authorList>
    </citation>
    <scope>NUCLEOTIDE SEQUENCE</scope>
</reference>
<dbReference type="SUPFAM" id="SSF103025">
    <property type="entry name" value="Folate-binding domain"/>
    <property type="match status" value="1"/>
</dbReference>
<gene>
    <name evidence="1" type="ORF">MNBD_ALPHA08-479</name>
</gene>
<evidence type="ECO:0008006" key="2">
    <source>
        <dbReference type="Google" id="ProtNLM"/>
    </source>
</evidence>
<dbReference type="EMBL" id="UOEC01000131">
    <property type="protein sequence ID" value="VAV95913.1"/>
    <property type="molecule type" value="Genomic_DNA"/>
</dbReference>
<sequence>MSEPVYRSALADAKPIKGSITIAMIDDRGMIDLRGDISNKSFVAAATKALGFALPTTPRQSTNKNGIVALWLSPDQWLITCPRDHTAATLKKLQTSLAKLHSLAVDVSDARSIIRLEGDGSKIVLMKGTPVDLTTPEHTAGFVRRIQFAELAGLVHVVSSKPETIDLYVFRSYTQHAWNWLAATSGAQSRLHLYGVQETTDV</sequence>
<dbReference type="Gene3D" id="3.30.70.1520">
    <property type="entry name" value="Heterotetrameric sarcosine oxidase"/>
    <property type="match status" value="1"/>
</dbReference>
<dbReference type="Pfam" id="PF04268">
    <property type="entry name" value="SoxG"/>
    <property type="match status" value="1"/>
</dbReference>
<dbReference type="InterPro" id="IPR007375">
    <property type="entry name" value="SoxG"/>
</dbReference>
<dbReference type="Gene3D" id="3.30.1360.120">
    <property type="entry name" value="Probable tRNA modification gtpase trme, domain 1"/>
    <property type="match status" value="1"/>
</dbReference>
<proteinExistence type="predicted"/>
<evidence type="ECO:0000313" key="1">
    <source>
        <dbReference type="EMBL" id="VAV95913.1"/>
    </source>
</evidence>
<dbReference type="AlphaFoldDB" id="A0A3B0SHY9"/>
<accession>A0A3B0SHY9</accession>